<dbReference type="Proteomes" id="UP000243686">
    <property type="component" value="Unassembled WGS sequence"/>
</dbReference>
<dbReference type="EMBL" id="KV893044">
    <property type="protein sequence ID" value="OON19803.1"/>
    <property type="molecule type" value="Genomic_DNA"/>
</dbReference>
<sequence>MGIRRGFRRLRLNGLCNAQQLCQFPGALQNFAMEEFGSNSICLDHDRQDPWRIQTEIGFSDLKMLGASCHRHRCVRGSGLEVTIGNSTYTCPLEGGSIKLNVEAPSGRLLGSVHCPICETLCPMELYGWKNADHFGTLADLELALVE</sequence>
<protein>
    <recommendedName>
        <fullName evidence="3">Leishmanolysin-like peptidase</fullName>
    </recommendedName>
</protein>
<keyword evidence="2" id="KW-1185">Reference proteome</keyword>
<name>A0A1S8WZW9_OPIVI</name>
<organism evidence="1 2">
    <name type="scientific">Opisthorchis viverrini</name>
    <name type="common">Southeast Asian liver fluke</name>
    <dbReference type="NCBI Taxonomy" id="6198"/>
    <lineage>
        <taxon>Eukaryota</taxon>
        <taxon>Metazoa</taxon>
        <taxon>Spiralia</taxon>
        <taxon>Lophotrochozoa</taxon>
        <taxon>Platyhelminthes</taxon>
        <taxon>Trematoda</taxon>
        <taxon>Digenea</taxon>
        <taxon>Opisthorchiida</taxon>
        <taxon>Opisthorchiata</taxon>
        <taxon>Opisthorchiidae</taxon>
        <taxon>Opisthorchis</taxon>
    </lineage>
</organism>
<accession>A0A1S8WZW9</accession>
<reference evidence="1 2" key="1">
    <citation type="submission" date="2015-03" db="EMBL/GenBank/DDBJ databases">
        <title>Draft genome of the nematode, Opisthorchis viverrini.</title>
        <authorList>
            <person name="Mitreva M."/>
        </authorList>
    </citation>
    <scope>NUCLEOTIDE SEQUENCE [LARGE SCALE GENOMIC DNA]</scope>
    <source>
        <strain evidence="1">Khon Kaen</strain>
    </source>
</reference>
<evidence type="ECO:0008006" key="3">
    <source>
        <dbReference type="Google" id="ProtNLM"/>
    </source>
</evidence>
<dbReference type="Gene3D" id="2.30.34.10">
    <property type="entry name" value="Leishmanolysin domain 4"/>
    <property type="match status" value="1"/>
</dbReference>
<proteinExistence type="predicted"/>
<evidence type="ECO:0000313" key="2">
    <source>
        <dbReference type="Proteomes" id="UP000243686"/>
    </source>
</evidence>
<dbReference type="AlphaFoldDB" id="A0A1S8WZW9"/>
<dbReference type="SUPFAM" id="SSF55486">
    <property type="entry name" value="Metalloproteases ('zincins'), catalytic domain"/>
    <property type="match status" value="1"/>
</dbReference>
<gene>
    <name evidence="1" type="ORF">X801_04327</name>
</gene>
<evidence type="ECO:0000313" key="1">
    <source>
        <dbReference type="EMBL" id="OON19803.1"/>
    </source>
</evidence>